<accession>A0A5B7GNW8</accession>
<organism evidence="2 3">
    <name type="scientific">Portunus trituberculatus</name>
    <name type="common">Swimming crab</name>
    <name type="synonym">Neptunus trituberculatus</name>
    <dbReference type="NCBI Taxonomy" id="210409"/>
    <lineage>
        <taxon>Eukaryota</taxon>
        <taxon>Metazoa</taxon>
        <taxon>Ecdysozoa</taxon>
        <taxon>Arthropoda</taxon>
        <taxon>Crustacea</taxon>
        <taxon>Multicrustacea</taxon>
        <taxon>Malacostraca</taxon>
        <taxon>Eumalacostraca</taxon>
        <taxon>Eucarida</taxon>
        <taxon>Decapoda</taxon>
        <taxon>Pleocyemata</taxon>
        <taxon>Brachyura</taxon>
        <taxon>Eubrachyura</taxon>
        <taxon>Portunoidea</taxon>
        <taxon>Portunidae</taxon>
        <taxon>Portuninae</taxon>
        <taxon>Portunus</taxon>
    </lineage>
</organism>
<comment type="caution">
    <text evidence="2">The sequence shown here is derived from an EMBL/GenBank/DDBJ whole genome shotgun (WGS) entry which is preliminary data.</text>
</comment>
<name>A0A5B7GNW8_PORTR</name>
<dbReference type="AlphaFoldDB" id="A0A5B7GNW8"/>
<proteinExistence type="predicted"/>
<gene>
    <name evidence="2" type="ORF">E2C01_053221</name>
</gene>
<evidence type="ECO:0000313" key="2">
    <source>
        <dbReference type="EMBL" id="MPC59205.1"/>
    </source>
</evidence>
<dbReference type="Proteomes" id="UP000324222">
    <property type="component" value="Unassembled WGS sequence"/>
</dbReference>
<evidence type="ECO:0000313" key="3">
    <source>
        <dbReference type="Proteomes" id="UP000324222"/>
    </source>
</evidence>
<protein>
    <submittedName>
        <fullName evidence="2">Uncharacterized protein</fullName>
    </submittedName>
</protein>
<dbReference type="EMBL" id="VSRR010016352">
    <property type="protein sequence ID" value="MPC59205.1"/>
    <property type="molecule type" value="Genomic_DNA"/>
</dbReference>
<sequence length="89" mass="9471">MRAGNHTAAASWEPSGGRHINPASQDVTFTNGESSVAHLVVNVTSPVLAGTRILSGREHKHTTRSAFTQQLFLSALHSEPPCRLAVKNG</sequence>
<evidence type="ECO:0000256" key="1">
    <source>
        <dbReference type="SAM" id="MobiDB-lite"/>
    </source>
</evidence>
<reference evidence="2 3" key="1">
    <citation type="submission" date="2019-05" db="EMBL/GenBank/DDBJ databases">
        <title>Another draft genome of Portunus trituberculatus and its Hox gene families provides insights of decapod evolution.</title>
        <authorList>
            <person name="Jeong J.-H."/>
            <person name="Song I."/>
            <person name="Kim S."/>
            <person name="Choi T."/>
            <person name="Kim D."/>
            <person name="Ryu S."/>
            <person name="Kim W."/>
        </authorList>
    </citation>
    <scope>NUCLEOTIDE SEQUENCE [LARGE SCALE GENOMIC DNA]</scope>
    <source>
        <tissue evidence="2">Muscle</tissue>
    </source>
</reference>
<feature type="region of interest" description="Disordered" evidence="1">
    <location>
        <begin position="1"/>
        <end position="25"/>
    </location>
</feature>
<keyword evidence="3" id="KW-1185">Reference proteome</keyword>